<evidence type="ECO:0000313" key="3">
    <source>
        <dbReference type="Proteomes" id="UP000258309"/>
    </source>
</evidence>
<dbReference type="AlphaFoldDB" id="A0A3E2GTP4"/>
<name>A0A3E2GTP4_SCYLI</name>
<feature type="region of interest" description="Disordered" evidence="1">
    <location>
        <begin position="64"/>
        <end position="151"/>
    </location>
</feature>
<dbReference type="Proteomes" id="UP000258309">
    <property type="component" value="Unassembled WGS sequence"/>
</dbReference>
<dbReference type="EMBL" id="NCSJ02000433">
    <property type="protein sequence ID" value="RFU24544.1"/>
    <property type="molecule type" value="Genomic_DNA"/>
</dbReference>
<accession>A0A3E2GTP4</accession>
<gene>
    <name evidence="2" type="ORF">B7463_g11796</name>
</gene>
<evidence type="ECO:0000256" key="1">
    <source>
        <dbReference type="SAM" id="MobiDB-lite"/>
    </source>
</evidence>
<feature type="compositionally biased region" description="Low complexity" evidence="1">
    <location>
        <begin position="168"/>
        <end position="198"/>
    </location>
</feature>
<feature type="compositionally biased region" description="Basic and acidic residues" evidence="1">
    <location>
        <begin position="228"/>
        <end position="257"/>
    </location>
</feature>
<feature type="region of interest" description="Disordered" evidence="1">
    <location>
        <begin position="164"/>
        <end position="257"/>
    </location>
</feature>
<reference evidence="2 3" key="1">
    <citation type="submission" date="2018-05" db="EMBL/GenBank/DDBJ databases">
        <title>Draft genome sequence of Scytalidium lignicola DSM 105466, a ubiquitous saprotrophic fungus.</title>
        <authorList>
            <person name="Buettner E."/>
            <person name="Gebauer A.M."/>
            <person name="Hofrichter M."/>
            <person name="Liers C."/>
            <person name="Kellner H."/>
        </authorList>
    </citation>
    <scope>NUCLEOTIDE SEQUENCE [LARGE SCALE GENOMIC DNA]</scope>
    <source>
        <strain evidence="2 3">DSM 105466</strain>
    </source>
</reference>
<feature type="region of interest" description="Disordered" evidence="1">
    <location>
        <begin position="313"/>
        <end position="335"/>
    </location>
</feature>
<feature type="non-terminal residue" evidence="2">
    <location>
        <position position="386"/>
    </location>
</feature>
<protein>
    <submittedName>
        <fullName evidence="2">Uncharacterized protein</fullName>
    </submittedName>
</protein>
<sequence>MCVTNIYIDRYPNGREVEFRQTSLCQYGLPGRPCQALTTLENPVRKIQYGELSTEYMLTQSAFAQTPPRSPGGSHHRYSGGDTGSEDGQRRRRSRRMSFAVDVGLGKKLPTKQHRKERIVIVDSPPTPQTPPQAYRQTFTAPSSPNPPFIIDGSLRGRPIIVDERPLRNNNGTRSNNANNNNTTTSASAATNLNRSSSVEAVLGERFPLRRSRSRPEFESPSSSHTSFDSRTRREAEEEERRREQRRQEDEEAVRRRAERIAAQDEEIRRRPAIPVPPKPLRQREFLRPVVNQSAVLDGIVDDRHLEDRLDAAAAEKRRHEEREREKEKEKKEERERFIRLGMEAEVEEAQRRRLRERQLPGRRFSVGPGHRRHRVLYDDGVYRWE</sequence>
<proteinExistence type="predicted"/>
<feature type="non-terminal residue" evidence="2">
    <location>
        <position position="1"/>
    </location>
</feature>
<evidence type="ECO:0000313" key="2">
    <source>
        <dbReference type="EMBL" id="RFU24544.1"/>
    </source>
</evidence>
<dbReference type="STRING" id="5539.A0A3E2GTP4"/>
<keyword evidence="3" id="KW-1185">Reference proteome</keyword>
<organism evidence="2 3">
    <name type="scientific">Scytalidium lignicola</name>
    <name type="common">Hyphomycete</name>
    <dbReference type="NCBI Taxonomy" id="5539"/>
    <lineage>
        <taxon>Eukaryota</taxon>
        <taxon>Fungi</taxon>
        <taxon>Dikarya</taxon>
        <taxon>Ascomycota</taxon>
        <taxon>Pezizomycotina</taxon>
        <taxon>Leotiomycetes</taxon>
        <taxon>Leotiomycetes incertae sedis</taxon>
        <taxon>Scytalidium</taxon>
    </lineage>
</organism>
<dbReference type="OMA" id="YTYVHPD"/>
<dbReference type="OrthoDB" id="3439480at2759"/>
<comment type="caution">
    <text evidence="2">The sequence shown here is derived from an EMBL/GenBank/DDBJ whole genome shotgun (WGS) entry which is preliminary data.</text>
</comment>